<protein>
    <recommendedName>
        <fullName evidence="1">Reverse transcriptase domain-containing protein</fullName>
    </recommendedName>
</protein>
<evidence type="ECO:0000313" key="3">
    <source>
        <dbReference type="Proteomes" id="UP001497457"/>
    </source>
</evidence>
<keyword evidence="3" id="KW-1185">Reference proteome</keyword>
<proteinExistence type="predicted"/>
<reference evidence="2" key="1">
    <citation type="submission" date="2024-10" db="EMBL/GenBank/DDBJ databases">
        <authorList>
            <person name="Ryan C."/>
        </authorList>
    </citation>
    <scope>NUCLEOTIDE SEQUENCE [LARGE SCALE GENOMIC DNA]</scope>
</reference>
<accession>A0ABC9A572</accession>
<gene>
    <name evidence="2" type="ORF">URODEC1_LOCUS50785</name>
</gene>
<name>A0ABC9A572_9POAL</name>
<organism evidence="2 3">
    <name type="scientific">Urochloa decumbens</name>
    <dbReference type="NCBI Taxonomy" id="240449"/>
    <lineage>
        <taxon>Eukaryota</taxon>
        <taxon>Viridiplantae</taxon>
        <taxon>Streptophyta</taxon>
        <taxon>Embryophyta</taxon>
        <taxon>Tracheophyta</taxon>
        <taxon>Spermatophyta</taxon>
        <taxon>Magnoliopsida</taxon>
        <taxon>Liliopsida</taxon>
        <taxon>Poales</taxon>
        <taxon>Poaceae</taxon>
        <taxon>PACMAD clade</taxon>
        <taxon>Panicoideae</taxon>
        <taxon>Panicodae</taxon>
        <taxon>Paniceae</taxon>
        <taxon>Melinidinae</taxon>
        <taxon>Urochloa</taxon>
    </lineage>
</organism>
<evidence type="ECO:0000313" key="2">
    <source>
        <dbReference type="EMBL" id="CAL4971645.1"/>
    </source>
</evidence>
<sequence length="206" mass="24206">MARLLCLEMDSIYHLNSREYWVARGARSFFASVSRWPEMAWMVKFSIVECRSGIDHHLLGNFLREHLSEENSGFVDLVQRFLVRGKKYRCQSIGISQDTSISQVLIQCYLHQLDKIFKEVWYFSQEGEQPLKVYYARYADTILLGIPRIPNFFNAARAKEHARTILKNYCDKLDLDVSLEKITSEKLLIFLGGKKKFDRVACLFYR</sequence>
<dbReference type="EMBL" id="OZ075112">
    <property type="protein sequence ID" value="CAL4971645.1"/>
    <property type="molecule type" value="Genomic_DNA"/>
</dbReference>
<dbReference type="PROSITE" id="PS50878">
    <property type="entry name" value="RT_POL"/>
    <property type="match status" value="1"/>
</dbReference>
<evidence type="ECO:0000259" key="1">
    <source>
        <dbReference type="PROSITE" id="PS50878"/>
    </source>
</evidence>
<dbReference type="AlphaFoldDB" id="A0ABC9A572"/>
<dbReference type="InterPro" id="IPR000477">
    <property type="entry name" value="RT_dom"/>
</dbReference>
<feature type="domain" description="Reverse transcriptase" evidence="1">
    <location>
        <begin position="1"/>
        <end position="195"/>
    </location>
</feature>
<dbReference type="Proteomes" id="UP001497457">
    <property type="component" value="Chromosome 2b"/>
</dbReference>